<accession>A0A9Q4PY53</accession>
<dbReference type="InterPro" id="IPR039661">
    <property type="entry name" value="ELP3"/>
</dbReference>
<evidence type="ECO:0000256" key="6">
    <source>
        <dbReference type="ARBA" id="ARBA00023014"/>
    </source>
</evidence>
<evidence type="ECO:0000256" key="5">
    <source>
        <dbReference type="ARBA" id="ARBA00023004"/>
    </source>
</evidence>
<dbReference type="InterPro" id="IPR006638">
    <property type="entry name" value="Elp3/MiaA/NifB-like_rSAM"/>
</dbReference>
<protein>
    <submittedName>
        <fullName evidence="8">Archaeosine biosynthesis radical SAM protein RaSEA</fullName>
    </submittedName>
</protein>
<dbReference type="InterPro" id="IPR005909">
    <property type="entry name" value="RaSEA"/>
</dbReference>
<name>A0A9Q4PY53_9EURY</name>
<feature type="domain" description="Elp3/MiaA/NifB-like radical SAM core" evidence="7">
    <location>
        <begin position="26"/>
        <end position="253"/>
    </location>
</feature>
<evidence type="ECO:0000313" key="9">
    <source>
        <dbReference type="Proteomes" id="UP001143747"/>
    </source>
</evidence>
<dbReference type="GO" id="GO:0046872">
    <property type="term" value="F:metal ion binding"/>
    <property type="evidence" value="ECO:0007669"/>
    <property type="project" value="UniProtKB-KW"/>
</dbReference>
<organism evidence="8 9">
    <name type="scientific">Methanogenium marinum</name>
    <dbReference type="NCBI Taxonomy" id="348610"/>
    <lineage>
        <taxon>Archaea</taxon>
        <taxon>Methanobacteriati</taxon>
        <taxon>Methanobacteriota</taxon>
        <taxon>Stenosarchaea group</taxon>
        <taxon>Methanomicrobia</taxon>
        <taxon>Methanomicrobiales</taxon>
        <taxon>Methanomicrobiaceae</taxon>
        <taxon>Methanogenium</taxon>
    </lineage>
</organism>
<dbReference type="PIRSF" id="PIRSF004954">
    <property type="entry name" value="Radical_SAM"/>
    <property type="match status" value="1"/>
</dbReference>
<evidence type="ECO:0000256" key="4">
    <source>
        <dbReference type="ARBA" id="ARBA00022723"/>
    </source>
</evidence>
<evidence type="ECO:0000259" key="7">
    <source>
        <dbReference type="SMART" id="SM00729"/>
    </source>
</evidence>
<keyword evidence="9" id="KW-1185">Reference proteome</keyword>
<sequence length="327" mass="37262">MISDAILKPLASWTSIDRYQDEELPCLTVIFKSGGCSWNQCLMCGYRFERANTKNQEELLADMRGQLRWVAENYHRDSYAIVKIFTSGSFFDPREVPPAFRDDVAALFAGKVVIAETRTEYVEEGALTSFREALETEGDAALLVAMGLETTNDYIRDKCIHKGLTFDDFKDAVEIARQADVGIKTYLMMKPPYLTEREALADMKTSIRDVIPYSDIISMNLCTIQTRTEVEQYWKQGSYRPPYLWSALDALLSTDQYVQCDPVGGGKRRGPHNCGKCDYEIVDAINEYTRTGNQIHLKRCVSAGCECVEEWNHVLENEEPWCMPLTK</sequence>
<comment type="cofactor">
    <cofactor evidence="1">
        <name>[4Fe-4S] cluster</name>
        <dbReference type="ChEBI" id="CHEBI:49883"/>
    </cofactor>
</comment>
<dbReference type="SMART" id="SM00729">
    <property type="entry name" value="Elp3"/>
    <property type="match status" value="1"/>
</dbReference>
<dbReference type="SUPFAM" id="SSF102114">
    <property type="entry name" value="Radical SAM enzymes"/>
    <property type="match status" value="1"/>
</dbReference>
<dbReference type="GO" id="GO:0003824">
    <property type="term" value="F:catalytic activity"/>
    <property type="evidence" value="ECO:0007669"/>
    <property type="project" value="InterPro"/>
</dbReference>
<dbReference type="GO" id="GO:0002926">
    <property type="term" value="P:tRNA wobble base 5-methoxycarbonylmethyl-2-thiouridinylation"/>
    <property type="evidence" value="ECO:0007669"/>
    <property type="project" value="TreeGrafter"/>
</dbReference>
<evidence type="ECO:0000256" key="2">
    <source>
        <dbReference type="ARBA" id="ARBA00022485"/>
    </source>
</evidence>
<dbReference type="InterPro" id="IPR058240">
    <property type="entry name" value="rSAM_sf"/>
</dbReference>
<keyword evidence="6" id="KW-0411">Iron-sulfur</keyword>
<dbReference type="RefSeq" id="WP_274923903.1">
    <property type="nucleotide sequence ID" value="NZ_JAKELO010000002.1"/>
</dbReference>
<keyword evidence="4" id="KW-0479">Metal-binding</keyword>
<dbReference type="NCBIfam" id="TIGR01210">
    <property type="entry name" value="archaeosine biosynthesis radical SAM protein RaSEA"/>
    <property type="match status" value="1"/>
</dbReference>
<dbReference type="SFLD" id="SFLDS00029">
    <property type="entry name" value="Radical_SAM"/>
    <property type="match status" value="1"/>
</dbReference>
<dbReference type="EMBL" id="JAKELO010000002">
    <property type="protein sequence ID" value="MDE4907242.1"/>
    <property type="molecule type" value="Genomic_DNA"/>
</dbReference>
<dbReference type="PANTHER" id="PTHR11135:SF0">
    <property type="entry name" value="ELONGATOR COMPLEX PROTEIN 3"/>
    <property type="match status" value="1"/>
</dbReference>
<evidence type="ECO:0000256" key="1">
    <source>
        <dbReference type="ARBA" id="ARBA00001966"/>
    </source>
</evidence>
<gene>
    <name evidence="8" type="ORF">L0665_01195</name>
</gene>
<dbReference type="AlphaFoldDB" id="A0A9Q4PY53"/>
<dbReference type="GO" id="GO:0051539">
    <property type="term" value="F:4 iron, 4 sulfur cluster binding"/>
    <property type="evidence" value="ECO:0007669"/>
    <property type="project" value="UniProtKB-KW"/>
</dbReference>
<dbReference type="GO" id="GO:0005737">
    <property type="term" value="C:cytoplasm"/>
    <property type="evidence" value="ECO:0007669"/>
    <property type="project" value="TreeGrafter"/>
</dbReference>
<evidence type="ECO:0000313" key="8">
    <source>
        <dbReference type="EMBL" id="MDE4907242.1"/>
    </source>
</evidence>
<keyword evidence="5" id="KW-0408">Iron</keyword>
<dbReference type="Proteomes" id="UP001143747">
    <property type="component" value="Unassembled WGS sequence"/>
</dbReference>
<keyword evidence="2" id="KW-0004">4Fe-4S</keyword>
<dbReference type="InterPro" id="IPR007197">
    <property type="entry name" value="rSAM"/>
</dbReference>
<dbReference type="CDD" id="cd01335">
    <property type="entry name" value="Radical_SAM"/>
    <property type="match status" value="1"/>
</dbReference>
<proteinExistence type="predicted"/>
<evidence type="ECO:0000256" key="3">
    <source>
        <dbReference type="ARBA" id="ARBA00022691"/>
    </source>
</evidence>
<dbReference type="PANTHER" id="PTHR11135">
    <property type="entry name" value="HISTONE ACETYLTRANSFERASE-RELATED"/>
    <property type="match status" value="1"/>
</dbReference>
<reference evidence="8" key="1">
    <citation type="submission" date="2022-01" db="EMBL/GenBank/DDBJ databases">
        <title>Draft genome of Methanogenium marinum DSM 15558.</title>
        <authorList>
            <person name="Chen S.-C."/>
            <person name="You Y.-T."/>
        </authorList>
    </citation>
    <scope>NUCLEOTIDE SEQUENCE</scope>
    <source>
        <strain evidence="8">DSM 15558</strain>
    </source>
</reference>
<comment type="caution">
    <text evidence="8">The sequence shown here is derived from an EMBL/GenBank/DDBJ whole genome shotgun (WGS) entry which is preliminary data.</text>
</comment>
<keyword evidence="3" id="KW-0949">S-adenosyl-L-methionine</keyword>